<reference evidence="1 2" key="1">
    <citation type="submission" date="2021-06" db="EMBL/GenBank/DDBJ databases">
        <title>Caerostris darwini draft genome.</title>
        <authorList>
            <person name="Kono N."/>
            <person name="Arakawa K."/>
        </authorList>
    </citation>
    <scope>NUCLEOTIDE SEQUENCE [LARGE SCALE GENOMIC DNA]</scope>
</reference>
<dbReference type="EMBL" id="BPLQ01012086">
    <property type="protein sequence ID" value="GIY62409.1"/>
    <property type="molecule type" value="Genomic_DNA"/>
</dbReference>
<evidence type="ECO:0000313" key="1">
    <source>
        <dbReference type="EMBL" id="GIY62409.1"/>
    </source>
</evidence>
<name>A0AAV4UXD2_9ARAC</name>
<keyword evidence="2" id="KW-1185">Reference proteome</keyword>
<proteinExistence type="predicted"/>
<gene>
    <name evidence="1" type="ORF">CDAR_50421</name>
</gene>
<comment type="caution">
    <text evidence="1">The sequence shown here is derived from an EMBL/GenBank/DDBJ whole genome shotgun (WGS) entry which is preliminary data.</text>
</comment>
<sequence length="145" mass="16315">MALYLVQYLDTVPDTVHTDISTVSGFHQMKIRMIHMKKKTTTQFNLRYPNDTSEPSPMVSVGQSDGRQWMIARAAALNGRKKKGGGVVRGVPYWTEWVDVPPERASICLCIEITESLTSDHPDCLNSSGNKRFVWVNIQRCVSEG</sequence>
<dbReference type="AlphaFoldDB" id="A0AAV4UXD2"/>
<accession>A0AAV4UXD2</accession>
<organism evidence="1 2">
    <name type="scientific">Caerostris darwini</name>
    <dbReference type="NCBI Taxonomy" id="1538125"/>
    <lineage>
        <taxon>Eukaryota</taxon>
        <taxon>Metazoa</taxon>
        <taxon>Ecdysozoa</taxon>
        <taxon>Arthropoda</taxon>
        <taxon>Chelicerata</taxon>
        <taxon>Arachnida</taxon>
        <taxon>Araneae</taxon>
        <taxon>Araneomorphae</taxon>
        <taxon>Entelegynae</taxon>
        <taxon>Araneoidea</taxon>
        <taxon>Araneidae</taxon>
        <taxon>Caerostris</taxon>
    </lineage>
</organism>
<protein>
    <submittedName>
        <fullName evidence="1">Uncharacterized protein</fullName>
    </submittedName>
</protein>
<evidence type="ECO:0000313" key="2">
    <source>
        <dbReference type="Proteomes" id="UP001054837"/>
    </source>
</evidence>
<dbReference type="Proteomes" id="UP001054837">
    <property type="component" value="Unassembled WGS sequence"/>
</dbReference>